<dbReference type="Gene3D" id="2.60.120.290">
    <property type="entry name" value="Spermadhesin, CUB domain"/>
    <property type="match status" value="1"/>
</dbReference>
<name>A0A2A2L7H2_9BILA</name>
<proteinExistence type="predicted"/>
<gene>
    <name evidence="2" type="ORF">WR25_12578</name>
</gene>
<dbReference type="AlphaFoldDB" id="A0A2A2L7H2"/>
<evidence type="ECO:0000313" key="3">
    <source>
        <dbReference type="Proteomes" id="UP000218231"/>
    </source>
</evidence>
<feature type="signal peptide" evidence="1">
    <location>
        <begin position="1"/>
        <end position="21"/>
    </location>
</feature>
<protein>
    <recommendedName>
        <fullName evidence="4">VWFA domain-containing protein</fullName>
    </recommendedName>
</protein>
<evidence type="ECO:0000256" key="1">
    <source>
        <dbReference type="SAM" id="SignalP"/>
    </source>
</evidence>
<dbReference type="EMBL" id="LIAE01007078">
    <property type="protein sequence ID" value="PAV82123.1"/>
    <property type="molecule type" value="Genomic_DNA"/>
</dbReference>
<dbReference type="SUPFAM" id="SSF49854">
    <property type="entry name" value="Spermadhesin, CUB domain"/>
    <property type="match status" value="1"/>
</dbReference>
<keyword evidence="3" id="KW-1185">Reference proteome</keyword>
<accession>A0A2A2L7H2</accession>
<dbReference type="Proteomes" id="UP000218231">
    <property type="component" value="Unassembled WGS sequence"/>
</dbReference>
<feature type="chain" id="PRO_5013507876" description="VWFA domain-containing protein" evidence="1">
    <location>
        <begin position="22"/>
        <end position="301"/>
    </location>
</feature>
<evidence type="ECO:0008006" key="4">
    <source>
        <dbReference type="Google" id="ProtNLM"/>
    </source>
</evidence>
<dbReference type="EMBL" id="LIAE01007078">
    <property type="protein sequence ID" value="PAV82122.1"/>
    <property type="molecule type" value="Genomic_DNA"/>
</dbReference>
<reference evidence="2 3" key="1">
    <citation type="journal article" date="2017" name="Curr. Biol.">
        <title>Genome architecture and evolution of a unichromosomal asexual nematode.</title>
        <authorList>
            <person name="Fradin H."/>
            <person name="Zegar C."/>
            <person name="Gutwein M."/>
            <person name="Lucas J."/>
            <person name="Kovtun M."/>
            <person name="Corcoran D."/>
            <person name="Baugh L.R."/>
            <person name="Kiontke K."/>
            <person name="Gunsalus K."/>
            <person name="Fitch D.H."/>
            <person name="Piano F."/>
        </authorList>
    </citation>
    <scope>NUCLEOTIDE SEQUENCE [LARGE SCALE GENOMIC DNA]</scope>
    <source>
        <strain evidence="2">PF1309</strain>
    </source>
</reference>
<evidence type="ECO:0000313" key="2">
    <source>
        <dbReference type="EMBL" id="PAV82123.1"/>
    </source>
</evidence>
<dbReference type="InterPro" id="IPR035914">
    <property type="entry name" value="Sperma_CUB_dom_sf"/>
</dbReference>
<dbReference type="EMBL" id="LIAE01007078">
    <property type="protein sequence ID" value="PAV82124.1"/>
    <property type="molecule type" value="Genomic_DNA"/>
</dbReference>
<comment type="caution">
    <text evidence="2">The sequence shown here is derived from an EMBL/GenBank/DDBJ whole genome shotgun (WGS) entry which is preliminary data.</text>
</comment>
<organism evidence="2 3">
    <name type="scientific">Diploscapter pachys</name>
    <dbReference type="NCBI Taxonomy" id="2018661"/>
    <lineage>
        <taxon>Eukaryota</taxon>
        <taxon>Metazoa</taxon>
        <taxon>Ecdysozoa</taxon>
        <taxon>Nematoda</taxon>
        <taxon>Chromadorea</taxon>
        <taxon>Rhabditida</taxon>
        <taxon>Rhabditina</taxon>
        <taxon>Rhabditomorpha</taxon>
        <taxon>Rhabditoidea</taxon>
        <taxon>Rhabditidae</taxon>
        <taxon>Diploscapter</taxon>
    </lineage>
</organism>
<sequence>MLKVTLFQCLVLFIVISGGIASKKREKGFPYISNDCQSTETLMVAHFIDGSGTNPAAINISMSFIYNLYDYRGNGLCSGYSRHIITAVADVLYPWPLNVTDSNMITQIRDFFNSGLKPYKGIFDLQTAVTTFLNDPQYCSFDSRINAPAWAIIYAFSDTINGFNNFYNAVTKLHEVGFEVLLVAGNLKVYKMAQYMQVLPQENIVSASNVTGVDVAEYLLSRFNATYNVPIVNQTGLNGTILSPGYPNYYIPLTLVDYYIAAPTSYYQIFLVVNDFETYNCDDKLLIFKKEMMDDDDWLYT</sequence>
<keyword evidence="1" id="KW-0732">Signal</keyword>